<gene>
    <name evidence="1" type="ORF">NCTC9239_01284</name>
</gene>
<protein>
    <submittedName>
        <fullName evidence="1">Uncharacterized protein</fullName>
    </submittedName>
</protein>
<dbReference type="KEGG" id="bvy:NCTC9239_01284"/>
<dbReference type="Proteomes" id="UP000309952">
    <property type="component" value="Chromosome"/>
</dbReference>
<evidence type="ECO:0000313" key="2">
    <source>
        <dbReference type="Proteomes" id="UP000309952"/>
    </source>
</evidence>
<reference evidence="1 2" key="1">
    <citation type="submission" date="2019-04" db="EMBL/GenBank/DDBJ databases">
        <authorList>
            <consortium name="Pathogen Informatics"/>
        </authorList>
    </citation>
    <scope>NUCLEOTIDE SEQUENCE [LARGE SCALE GENOMIC DNA]</scope>
    <source>
        <strain evidence="1 2">NCTC9239</strain>
    </source>
</reference>
<proteinExistence type="predicted"/>
<evidence type="ECO:0000313" key="1">
    <source>
        <dbReference type="EMBL" id="VTO14115.1"/>
    </source>
</evidence>
<dbReference type="AlphaFoldDB" id="A0A4P1K190"/>
<sequence>MGRPYPPVAVTMTNAGGPTPVKAVSLAPKGYEQILSAALAGAKALTVPAGAQYAIVQNNGTAAVRYRDDGTNPTATVGQMLPNGQELFYEGDLTSQAMMNNPYAMTRPVPYSAPGWV</sequence>
<dbReference type="RefSeq" id="WP_138141251.1">
    <property type="nucleotide sequence ID" value="NZ_LR588407.1"/>
</dbReference>
<name>A0A4P1K190_9CAUL</name>
<keyword evidence="2" id="KW-1185">Reference proteome</keyword>
<dbReference type="EMBL" id="LR588407">
    <property type="protein sequence ID" value="VTO14115.1"/>
    <property type="molecule type" value="Genomic_DNA"/>
</dbReference>
<organism evidence="1 2">
    <name type="scientific">Brevundimonas vancanneytii</name>
    <dbReference type="NCBI Taxonomy" id="1325724"/>
    <lineage>
        <taxon>Bacteria</taxon>
        <taxon>Pseudomonadati</taxon>
        <taxon>Pseudomonadota</taxon>
        <taxon>Alphaproteobacteria</taxon>
        <taxon>Caulobacterales</taxon>
        <taxon>Caulobacteraceae</taxon>
        <taxon>Brevundimonas</taxon>
    </lineage>
</organism>
<accession>A0A4P1K190</accession>